<accession>A0ABS0DZ56</accession>
<keyword evidence="6 7" id="KW-0592">Phosphate transport</keyword>
<keyword evidence="11" id="KW-1185">Reference proteome</keyword>
<evidence type="ECO:0000256" key="7">
    <source>
        <dbReference type="PIRNR" id="PIRNR002756"/>
    </source>
</evidence>
<evidence type="ECO:0000256" key="4">
    <source>
        <dbReference type="ARBA" id="ARBA00021889"/>
    </source>
</evidence>
<gene>
    <name evidence="10" type="primary">pstS</name>
    <name evidence="10" type="ORF">IV431_20705</name>
</gene>
<reference evidence="10 11" key="1">
    <citation type="submission" date="2020-11" db="EMBL/GenBank/DDBJ databases">
        <title>Taxonomic investigation of Rahnella spp.</title>
        <authorList>
            <person name="Lee S.D."/>
        </authorList>
    </citation>
    <scope>NUCLEOTIDE SEQUENCE [LARGE SCALE GENOMIC DNA]</scope>
    <source>
        <strain evidence="10 11">SAP-10</strain>
    </source>
</reference>
<keyword evidence="8" id="KW-0732">Signal</keyword>
<dbReference type="NCBIfam" id="TIGR00975">
    <property type="entry name" value="3a0107s03"/>
    <property type="match status" value="1"/>
</dbReference>
<feature type="domain" description="PBP" evidence="9">
    <location>
        <begin position="28"/>
        <end position="291"/>
    </location>
</feature>
<comment type="function">
    <text evidence="1 7">Part of the ABC transporter complex PstSACB involved in phosphate import.</text>
</comment>
<dbReference type="Pfam" id="PF12849">
    <property type="entry name" value="PBP_like_2"/>
    <property type="match status" value="1"/>
</dbReference>
<dbReference type="Gene3D" id="3.40.190.10">
    <property type="entry name" value="Periplasmic binding protein-like II"/>
    <property type="match status" value="2"/>
</dbReference>
<evidence type="ECO:0000313" key="10">
    <source>
        <dbReference type="EMBL" id="MBF7957984.1"/>
    </source>
</evidence>
<evidence type="ECO:0000256" key="2">
    <source>
        <dbReference type="ARBA" id="ARBA00008725"/>
    </source>
</evidence>
<evidence type="ECO:0000256" key="5">
    <source>
        <dbReference type="ARBA" id="ARBA00022448"/>
    </source>
</evidence>
<evidence type="ECO:0000313" key="11">
    <source>
        <dbReference type="Proteomes" id="UP000600307"/>
    </source>
</evidence>
<dbReference type="PANTHER" id="PTHR42996">
    <property type="entry name" value="PHOSPHATE-BINDING PROTEIN PSTS"/>
    <property type="match status" value="1"/>
</dbReference>
<dbReference type="InterPro" id="IPR050962">
    <property type="entry name" value="Phosphate-bind_PstS"/>
</dbReference>
<protein>
    <recommendedName>
        <fullName evidence="4 7">Phosphate-binding protein PstS</fullName>
    </recommendedName>
</protein>
<dbReference type="NCBIfam" id="NF008171">
    <property type="entry name" value="PRK10918.1"/>
    <property type="match status" value="1"/>
</dbReference>
<evidence type="ECO:0000256" key="6">
    <source>
        <dbReference type="ARBA" id="ARBA00022592"/>
    </source>
</evidence>
<evidence type="ECO:0000256" key="3">
    <source>
        <dbReference type="ARBA" id="ARBA00011529"/>
    </source>
</evidence>
<dbReference type="EMBL" id="JADOBH010000005">
    <property type="protein sequence ID" value="MBF7957984.1"/>
    <property type="molecule type" value="Genomic_DNA"/>
</dbReference>
<feature type="chain" id="PRO_5047014018" description="Phosphate-binding protein PstS" evidence="8">
    <location>
        <begin position="26"/>
        <end position="348"/>
    </location>
</feature>
<dbReference type="CDD" id="cd13565">
    <property type="entry name" value="PBP2_PstS"/>
    <property type="match status" value="1"/>
</dbReference>
<feature type="signal peptide" evidence="8">
    <location>
        <begin position="1"/>
        <end position="25"/>
    </location>
</feature>
<organism evidence="10 11">
    <name type="scientific">Rahnella victoriana</name>
    <dbReference type="NCBI Taxonomy" id="1510570"/>
    <lineage>
        <taxon>Bacteria</taxon>
        <taxon>Pseudomonadati</taxon>
        <taxon>Pseudomonadota</taxon>
        <taxon>Gammaproteobacteria</taxon>
        <taxon>Enterobacterales</taxon>
        <taxon>Yersiniaceae</taxon>
        <taxon>Rahnella</taxon>
    </lineage>
</organism>
<evidence type="ECO:0000256" key="8">
    <source>
        <dbReference type="SAM" id="SignalP"/>
    </source>
</evidence>
<evidence type="ECO:0000256" key="1">
    <source>
        <dbReference type="ARBA" id="ARBA00002841"/>
    </source>
</evidence>
<evidence type="ECO:0000259" key="9">
    <source>
        <dbReference type="Pfam" id="PF12849"/>
    </source>
</evidence>
<dbReference type="RefSeq" id="WP_119824553.1">
    <property type="nucleotide sequence ID" value="NZ_JADOBH010000005.1"/>
</dbReference>
<keyword evidence="5 7" id="KW-0813">Transport</keyword>
<dbReference type="Proteomes" id="UP000600307">
    <property type="component" value="Unassembled WGS sequence"/>
</dbReference>
<dbReference type="InterPro" id="IPR005673">
    <property type="entry name" value="ABC_phos-bd_PstS"/>
</dbReference>
<proteinExistence type="inferred from homology"/>
<dbReference type="PIRSF" id="PIRSF002756">
    <property type="entry name" value="PstS"/>
    <property type="match status" value="1"/>
</dbReference>
<dbReference type="InterPro" id="IPR024370">
    <property type="entry name" value="PBP_domain"/>
</dbReference>
<comment type="similarity">
    <text evidence="2 7">Belongs to the PstS family.</text>
</comment>
<name>A0ABS0DZ56_9GAMM</name>
<sequence length="348" mass="37638">MKFIQGTFSCFIAVVFLLVITPSLAAVNLTGAGGTFPAPMYAKWADAYFKNTGNRVNYQGIGSSGGIRQVIAKTIDFGGTDIPMSEEDLNRNDLFQFPTLTGGIVVVVNIPGIASGQLILDGETLGDIYLGKIKRWNDPAIVRLNPGLNLPGINIAVVRRSDGAGSTYVFTRYLEKVNSRWKANVGSGATVRWPTGLGGKGNDGVAAFVQRLRGSIGYVEYTYAKPGNMAYTRLVNAEGKAISPNEASFRAAGDGADWSESFSQDLTNQKGDNAWPVTSATFILIPKKQRNIAKGKEILRFFDWAFKNGDNLATELDFAALPDPLVEKIRAAWQTNIKDGSGEHPLYP</sequence>
<comment type="subunit">
    <text evidence="3 7">The complex is composed of two ATP-binding proteins (PstB), two transmembrane proteins (PstC and PstA) and a solute-binding protein (PstS).</text>
</comment>
<dbReference type="SUPFAM" id="SSF53850">
    <property type="entry name" value="Periplasmic binding protein-like II"/>
    <property type="match status" value="1"/>
</dbReference>
<dbReference type="PANTHER" id="PTHR42996:SF1">
    <property type="entry name" value="PHOSPHATE-BINDING PROTEIN PSTS"/>
    <property type="match status" value="1"/>
</dbReference>
<comment type="caution">
    <text evidence="10">The sequence shown here is derived from an EMBL/GenBank/DDBJ whole genome shotgun (WGS) entry which is preliminary data.</text>
</comment>